<dbReference type="Proteomes" id="UP000825679">
    <property type="component" value="Chromosome"/>
</dbReference>
<sequence>MNAATQTLPSRQTLIRALIIGALSTSLVACGGGGPGGADLISGGSSGSGSGGTATPAPSAIPGTSATLSIDSIIAGAPSISANANTTIEVTVSDNGKLAAGEVISFTSKCAVAGKATIDAKAATNSQGKAIASFTDKGCATTDTVTATASNGKTKQVDVIIAAPAAASLQFSTTMPADGVIALKGYASGARPDSAQVSFKIVDAANNPIAGRQVTFSLDTSIGGVTLSGSPTVTTDATGMATATVLAGTMPTPIRVTATSGTLTSTSGKLSISSGFPHQDSLDFSATKYNINGWNYSGETAEITIRFGDHFKNPVPDGTTINFISDGGNIGNNTQGSCSSVANSCKITLTSQNPRPANGRVHVVAYAIGEESWYDRLNPAINPATGNPIGLNNVADQDSELLDDNGKSTDIGEAFIDKNEDGIFNNNDQLIDFNNNGTYQGPDNKLSTPSCAVGYPKCATTKTLHIFKQATFIFSSDDPKTPVITPALPASLTGTCGTVRDFTAYIPDVNGNILPAGTKISVASANGSGSILTGASQTIGSASPPLNAQILNQTLFQFQFKFGDAAIAPATCIASTGILAITVDSPAGGGQAAKKTTFNYNYNIN</sequence>
<dbReference type="InterPro" id="IPR003344">
    <property type="entry name" value="Big_1_dom"/>
</dbReference>
<evidence type="ECO:0000313" key="5">
    <source>
        <dbReference type="Proteomes" id="UP000825679"/>
    </source>
</evidence>
<evidence type="ECO:0000256" key="1">
    <source>
        <dbReference type="ARBA" id="ARBA00010116"/>
    </source>
</evidence>
<dbReference type="SUPFAM" id="SSF49373">
    <property type="entry name" value="Invasin/intimin cell-adhesion fragments"/>
    <property type="match status" value="2"/>
</dbReference>
<accession>A0ABX8Z9W9</accession>
<feature type="domain" description="Big-1" evidence="3">
    <location>
        <begin position="70"/>
        <end position="162"/>
    </location>
</feature>
<evidence type="ECO:0000256" key="2">
    <source>
        <dbReference type="SAM" id="MobiDB-lite"/>
    </source>
</evidence>
<evidence type="ECO:0000313" key="4">
    <source>
        <dbReference type="EMBL" id="QZA77918.1"/>
    </source>
</evidence>
<dbReference type="InterPro" id="IPR013783">
    <property type="entry name" value="Ig-like_fold"/>
</dbReference>
<protein>
    <submittedName>
        <fullName evidence="4">Ig-like domain-containing protein</fullName>
    </submittedName>
</protein>
<dbReference type="RefSeq" id="WP_221006296.1">
    <property type="nucleotide sequence ID" value="NZ_CP081150.1"/>
</dbReference>
<reference evidence="4 5" key="1">
    <citation type="submission" date="2021-08" db="EMBL/GenBank/DDBJ databases">
        <title>complete genome sequencing of Deefgea sp. D25.</title>
        <authorList>
            <person name="Bae J.-W."/>
            <person name="Gim D.-H."/>
        </authorList>
    </citation>
    <scope>NUCLEOTIDE SEQUENCE [LARGE SCALE GENOMIC DNA]</scope>
    <source>
        <strain evidence="4 5">D25</strain>
    </source>
</reference>
<dbReference type="Gene3D" id="2.60.40.10">
    <property type="entry name" value="Immunoglobulins"/>
    <property type="match status" value="3"/>
</dbReference>
<comment type="similarity">
    <text evidence="1">Belongs to the intimin/invasin family.</text>
</comment>
<evidence type="ECO:0000259" key="3">
    <source>
        <dbReference type="PROSITE" id="PS51127"/>
    </source>
</evidence>
<keyword evidence="5" id="KW-1185">Reference proteome</keyword>
<dbReference type="EMBL" id="CP081150">
    <property type="protein sequence ID" value="QZA77918.1"/>
    <property type="molecule type" value="Genomic_DNA"/>
</dbReference>
<dbReference type="SMART" id="SM00634">
    <property type="entry name" value="BID_1"/>
    <property type="match status" value="2"/>
</dbReference>
<proteinExistence type="inferred from homology"/>
<gene>
    <name evidence="4" type="ORF">K4H28_00295</name>
</gene>
<organism evidence="4 5">
    <name type="scientific">Deefgea tanakiae</name>
    <dbReference type="NCBI Taxonomy" id="2865840"/>
    <lineage>
        <taxon>Bacteria</taxon>
        <taxon>Pseudomonadati</taxon>
        <taxon>Pseudomonadota</taxon>
        <taxon>Betaproteobacteria</taxon>
        <taxon>Neisseriales</taxon>
        <taxon>Chitinibacteraceae</taxon>
        <taxon>Deefgea</taxon>
    </lineage>
</organism>
<name>A0ABX8Z9W9_9NEIS</name>
<dbReference type="PROSITE" id="PS51127">
    <property type="entry name" value="BIG1"/>
    <property type="match status" value="1"/>
</dbReference>
<feature type="region of interest" description="Disordered" evidence="2">
    <location>
        <begin position="41"/>
        <end position="60"/>
    </location>
</feature>
<dbReference type="InterPro" id="IPR008964">
    <property type="entry name" value="Invasin/intimin_cell_adhesion"/>
</dbReference>